<accession>A0A4Y8VEV0</accession>
<dbReference type="RefSeq" id="WP_134827906.1">
    <property type="nucleotide sequence ID" value="NZ_SPDQ01000022.1"/>
</dbReference>
<dbReference type="Proteomes" id="UP000297555">
    <property type="component" value="Unassembled WGS sequence"/>
</dbReference>
<comment type="caution">
    <text evidence="1">The sequence shown here is derived from an EMBL/GenBank/DDBJ whole genome shotgun (WGS) entry which is preliminary data.</text>
</comment>
<proteinExistence type="predicted"/>
<sequence length="934" mass="102401">MSDLNFINNGFFDQELEGWEISDERKVTHQEGQWRGETVGFMDARNTGEGSQTITLATRPRPEAGKAEYRLVFWYEAVANALGTLRINLGSGAEYGLDLVPSLVAGSEKTLSPRGSRLDLNLVRYPHPLTLERNEATVKFTVISPDNGGAGKPGAVRFTFAQVLLHLEPLQLDSLTVDGESQVLDKPLHLCFGGEHEVALQVNGDNAWLGTSAGLLVENEEVDPDGLLDAAPPWGIEHPIDEPWTFSCQAIMEDTQIERTLAVRSQYTAEKYLLNTVCGHFRLDVIAVKEAAYYPVLDLRQSVELVVQVLSHFTRMPLANREVTFTLKGLGNELLRRDSDENGEVRFTWQPDQAGDWEIEAKVDSYYKPEEALYTFAVRVLKADPWLSANFSLDDPSRQWIWGDEPGYANRGASHEVTVVFPAGHALSESELALHWKSEDTPEGLGVTFDPELEIGKPLEGNGLAWKMACENRRDSEFGFKVGCSKLLEVSPVQTLHLGHNSVVIGNVKSPPRFPVVGGPRFPLAVQIVSTVADVGPLKDVPVKWNVDGEPIEVRTGEDGWVQVMYDPASVGPVRVEVTVASPYDDEDPVYVFVFNVLEEDIWNSLVTVTLNGHEQGSTGLICFHHAAPTDLVIRPLGEEFVGENICFELVGEDGRDLKFTVEPAADLPRELPAEGLTWKVGSTSEVSSRFELHVLNEHLEPHVLRGLLLSTQLQDAGMLALDDKVLSDESTVYACIGAEHNIKFTPVEGSLVTGLDIAARLASGDSLGMALTPVEAREIQSAGVQWKLDAINATESGEQGIVFSLPQAGFTYARQAVSLDHNRIEISGIREPSFDPVVGETVDMQIKTRSFYTQQSVPELIVTFRHGEVSTPVRTQGTGWSVFHFTATRTGPVTVSADVPSPYDGPEGTVSHEFSFEVLGAGAGKSITLADEE</sequence>
<dbReference type="EMBL" id="SPDQ01000022">
    <property type="protein sequence ID" value="TFH78259.1"/>
    <property type="molecule type" value="Genomic_DNA"/>
</dbReference>
<reference evidence="1 2" key="1">
    <citation type="submission" date="2019-03" db="EMBL/GenBank/DDBJ databases">
        <title>Draft genome sequence of humic substances-degrading Pseudomonas kribbensis CHA-19 from forest soil.</title>
        <authorList>
            <person name="Kim D."/>
        </authorList>
    </citation>
    <scope>NUCLEOTIDE SEQUENCE [LARGE SCALE GENOMIC DNA]</scope>
    <source>
        <strain evidence="1 2">CHA-19</strain>
    </source>
</reference>
<evidence type="ECO:0000313" key="2">
    <source>
        <dbReference type="Proteomes" id="UP000297555"/>
    </source>
</evidence>
<dbReference type="OrthoDB" id="6995304at2"/>
<gene>
    <name evidence="1" type="ORF">E4J90_21990</name>
</gene>
<dbReference type="AlphaFoldDB" id="A0A4Y8VEV0"/>
<name>A0A4Y8VEV0_9PSED</name>
<protein>
    <submittedName>
        <fullName evidence="1">Uncharacterized protein</fullName>
    </submittedName>
</protein>
<organism evidence="1 2">
    <name type="scientific">Pseudomonas kribbensis</name>
    <dbReference type="NCBI Taxonomy" id="1628086"/>
    <lineage>
        <taxon>Bacteria</taxon>
        <taxon>Pseudomonadati</taxon>
        <taxon>Pseudomonadota</taxon>
        <taxon>Gammaproteobacteria</taxon>
        <taxon>Pseudomonadales</taxon>
        <taxon>Pseudomonadaceae</taxon>
        <taxon>Pseudomonas</taxon>
    </lineage>
</organism>
<evidence type="ECO:0000313" key="1">
    <source>
        <dbReference type="EMBL" id="TFH78259.1"/>
    </source>
</evidence>